<sequence>MSDGHQEKKALRKPFASHQLYDSNIDTELKDVEGKQANSLTPVKNVPMRTIYFNGDRPPPRCRWQLLTSVAEN</sequence>
<proteinExistence type="predicted"/>
<dbReference type="WBParaSite" id="NBR_0000686601-mRNA-1">
    <property type="protein sequence ID" value="NBR_0000686601-mRNA-1"/>
    <property type="gene ID" value="NBR_0000686601"/>
</dbReference>
<accession>A0A0N4XVM8</accession>
<reference evidence="1 2" key="2">
    <citation type="submission" date="2018-11" db="EMBL/GenBank/DDBJ databases">
        <authorList>
            <consortium name="Pathogen Informatics"/>
        </authorList>
    </citation>
    <scope>NUCLEOTIDE SEQUENCE [LARGE SCALE GENOMIC DNA]</scope>
</reference>
<protein>
    <submittedName>
        <fullName evidence="1 3">Uncharacterized protein</fullName>
    </submittedName>
</protein>
<dbReference type="Proteomes" id="UP000271162">
    <property type="component" value="Unassembled WGS sequence"/>
</dbReference>
<gene>
    <name evidence="1" type="ORF">NBR_LOCUS6867</name>
</gene>
<dbReference type="EMBL" id="UYSL01019836">
    <property type="protein sequence ID" value="VDL70456.1"/>
    <property type="molecule type" value="Genomic_DNA"/>
</dbReference>
<keyword evidence="2" id="KW-1185">Reference proteome</keyword>
<organism evidence="3">
    <name type="scientific">Nippostrongylus brasiliensis</name>
    <name type="common">Rat hookworm</name>
    <dbReference type="NCBI Taxonomy" id="27835"/>
    <lineage>
        <taxon>Eukaryota</taxon>
        <taxon>Metazoa</taxon>
        <taxon>Ecdysozoa</taxon>
        <taxon>Nematoda</taxon>
        <taxon>Chromadorea</taxon>
        <taxon>Rhabditida</taxon>
        <taxon>Rhabditina</taxon>
        <taxon>Rhabditomorpha</taxon>
        <taxon>Strongyloidea</taxon>
        <taxon>Heligmosomidae</taxon>
        <taxon>Nippostrongylus</taxon>
    </lineage>
</organism>
<evidence type="ECO:0000313" key="2">
    <source>
        <dbReference type="Proteomes" id="UP000271162"/>
    </source>
</evidence>
<evidence type="ECO:0000313" key="3">
    <source>
        <dbReference type="WBParaSite" id="NBR_0000686601-mRNA-1"/>
    </source>
</evidence>
<evidence type="ECO:0000313" key="1">
    <source>
        <dbReference type="EMBL" id="VDL70456.1"/>
    </source>
</evidence>
<dbReference type="AlphaFoldDB" id="A0A0N4XVM8"/>
<name>A0A0N4XVM8_NIPBR</name>
<reference evidence="3" key="1">
    <citation type="submission" date="2017-02" db="UniProtKB">
        <authorList>
            <consortium name="WormBaseParasite"/>
        </authorList>
    </citation>
    <scope>IDENTIFICATION</scope>
</reference>